<proteinExistence type="predicted"/>
<dbReference type="EMBL" id="JAWHQM010000019">
    <property type="protein sequence ID" value="KAK5631414.1"/>
    <property type="molecule type" value="Genomic_DNA"/>
</dbReference>
<reference evidence="1 2" key="1">
    <citation type="submission" date="2023-10" db="EMBL/GenBank/DDBJ databases">
        <title>Draft genome sequence of Xylaria bambusicola isolate GMP-LS, the root and basal stem rot pathogen of sugarcane in Indonesia.</title>
        <authorList>
            <person name="Selvaraj P."/>
            <person name="Muralishankar V."/>
            <person name="Muruganantham S."/>
            <person name="Sp S."/>
            <person name="Haryani S."/>
            <person name="Lau K.J.X."/>
            <person name="Naqvi N.I."/>
        </authorList>
    </citation>
    <scope>NUCLEOTIDE SEQUENCE [LARGE SCALE GENOMIC DNA]</scope>
    <source>
        <strain evidence="1">GMP-LS</strain>
    </source>
</reference>
<dbReference type="Proteomes" id="UP001305414">
    <property type="component" value="Unassembled WGS sequence"/>
</dbReference>
<evidence type="ECO:0000313" key="1">
    <source>
        <dbReference type="EMBL" id="KAK5631414.1"/>
    </source>
</evidence>
<sequence length="225" mass="26126">MRTIFKCIDQVLILSENNTFTVHLFQNKMDPKCSWMIKKYQKKPEDILKGRDQEILYVNVLLTRQMPGKQYAALVVKVPKAPVADTTNLPPRPRRRVVEKEDDWHLPGTECLPTDENILRRLTDEIYATLGLTITKFKKKVFEEVITVNDENLESRDVLVMTFRAKHTDAAIVVGGNRYEETRWVTEDDLNPRTFRMGKEILKKVKKKLHRLNLALSIVVPGINP</sequence>
<gene>
    <name evidence="1" type="ORF">RRF57_007128</name>
</gene>
<evidence type="ECO:0000313" key="2">
    <source>
        <dbReference type="Proteomes" id="UP001305414"/>
    </source>
</evidence>
<dbReference type="AlphaFoldDB" id="A0AAN7V068"/>
<organism evidence="1 2">
    <name type="scientific">Xylaria bambusicola</name>
    <dbReference type="NCBI Taxonomy" id="326684"/>
    <lineage>
        <taxon>Eukaryota</taxon>
        <taxon>Fungi</taxon>
        <taxon>Dikarya</taxon>
        <taxon>Ascomycota</taxon>
        <taxon>Pezizomycotina</taxon>
        <taxon>Sordariomycetes</taxon>
        <taxon>Xylariomycetidae</taxon>
        <taxon>Xylariales</taxon>
        <taxon>Xylariaceae</taxon>
        <taxon>Xylaria</taxon>
    </lineage>
</organism>
<accession>A0AAN7V068</accession>
<protein>
    <submittedName>
        <fullName evidence="1">Uncharacterized protein</fullName>
    </submittedName>
</protein>
<name>A0AAN7V068_9PEZI</name>
<comment type="caution">
    <text evidence="1">The sequence shown here is derived from an EMBL/GenBank/DDBJ whole genome shotgun (WGS) entry which is preliminary data.</text>
</comment>
<keyword evidence="2" id="KW-1185">Reference proteome</keyword>